<organism evidence="1 2">
    <name type="scientific">Bacillus thuringiensis HD-771</name>
    <dbReference type="NCBI Taxonomy" id="1218175"/>
    <lineage>
        <taxon>Bacteria</taxon>
        <taxon>Bacillati</taxon>
        <taxon>Bacillota</taxon>
        <taxon>Bacilli</taxon>
        <taxon>Bacillales</taxon>
        <taxon>Bacillaceae</taxon>
        <taxon>Bacillus</taxon>
        <taxon>Bacillus cereus group</taxon>
    </lineage>
</organism>
<proteinExistence type="predicted"/>
<reference evidence="1 2" key="1">
    <citation type="submission" date="2012-08" db="EMBL/GenBank/DDBJ databases">
        <authorList>
            <person name="Doggett N."/>
            <person name="Teshima H."/>
            <person name="Bruce D."/>
            <person name="Detter J.C."/>
            <person name="Johnson S.L."/>
            <person name="Han C."/>
        </authorList>
    </citation>
    <scope>NUCLEOTIDE SEQUENCE [LARGE SCALE GENOMIC DNA]</scope>
    <source>
        <strain evidence="1 2">HD-771</strain>
    </source>
</reference>
<evidence type="ECO:0000313" key="2">
    <source>
        <dbReference type="Proteomes" id="UP000005259"/>
    </source>
</evidence>
<dbReference type="EMBL" id="CP003752">
    <property type="protein sequence ID" value="AFQ15588.1"/>
    <property type="molecule type" value="Genomic_DNA"/>
</dbReference>
<dbReference type="RefSeq" id="WP_001233222.1">
    <property type="nucleotide sequence ID" value="NC_018500.1"/>
</dbReference>
<dbReference type="AlphaFoldDB" id="A0A9W3J7P8"/>
<gene>
    <name evidence="1" type="ORF">BTG_10620</name>
</gene>
<accession>A0A9W3J7P8</accession>
<dbReference type="KEGG" id="bti:BTG_10620"/>
<sequence>MRKVEITVEERIKRKIFYDFILPEHVSENQMNIIIARVESRSDCADDVVHLVQKEIPGLKVRKIEETDLDFDDAEIVGYDIKEN</sequence>
<name>A0A9W3J7P8_BACTU</name>
<dbReference type="Proteomes" id="UP000005259">
    <property type="component" value="Chromosome"/>
</dbReference>
<evidence type="ECO:0000313" key="1">
    <source>
        <dbReference type="EMBL" id="AFQ15588.1"/>
    </source>
</evidence>
<protein>
    <submittedName>
        <fullName evidence="1">Phage protein</fullName>
    </submittedName>
</protein>